<name>A0A0F2M896_SPOSC</name>
<comment type="function">
    <text evidence="7">Required for the formation of a threonylcarbamoyl group on adenosine at position 37 (t(6)A37) in mitochondrial tRNAs that read codons beginning with adenine. Probably involved in the transfer of the threonylcarbamoyl moiety of threonylcarbamoyl-AMP (TC-AMP) to the N6 group of A37. Involved in mitochondrial genome maintenance.</text>
</comment>
<dbReference type="VEuPathDB" id="FungiDB:SPSK_09054"/>
<feature type="domain" description="Gcp-like" evidence="8">
    <location>
        <begin position="112"/>
        <end position="200"/>
    </location>
</feature>
<dbReference type="GO" id="GO:0046872">
    <property type="term" value="F:metal ion binding"/>
    <property type="evidence" value="ECO:0007669"/>
    <property type="project" value="UniProtKB-KW"/>
</dbReference>
<comment type="catalytic activity">
    <reaction evidence="6 7">
        <text>L-threonylcarbamoyladenylate + adenosine(37) in tRNA = N(6)-L-threonylcarbamoyladenosine(37) in tRNA + AMP + H(+)</text>
        <dbReference type="Rhea" id="RHEA:37059"/>
        <dbReference type="Rhea" id="RHEA-COMP:10162"/>
        <dbReference type="Rhea" id="RHEA-COMP:10163"/>
        <dbReference type="ChEBI" id="CHEBI:15378"/>
        <dbReference type="ChEBI" id="CHEBI:73682"/>
        <dbReference type="ChEBI" id="CHEBI:74411"/>
        <dbReference type="ChEBI" id="CHEBI:74418"/>
        <dbReference type="ChEBI" id="CHEBI:456215"/>
        <dbReference type="EC" id="2.3.1.234"/>
    </reaction>
</comment>
<organism evidence="9 10">
    <name type="scientific">Sporothrix schenckii 1099-18</name>
    <dbReference type="NCBI Taxonomy" id="1397361"/>
    <lineage>
        <taxon>Eukaryota</taxon>
        <taxon>Fungi</taxon>
        <taxon>Dikarya</taxon>
        <taxon>Ascomycota</taxon>
        <taxon>Pezizomycotina</taxon>
        <taxon>Sordariomycetes</taxon>
        <taxon>Sordariomycetidae</taxon>
        <taxon>Ophiostomatales</taxon>
        <taxon>Ophiostomataceae</taxon>
        <taxon>Sporothrix</taxon>
    </lineage>
</organism>
<evidence type="ECO:0000256" key="5">
    <source>
        <dbReference type="ARBA" id="ARBA00023315"/>
    </source>
</evidence>
<dbReference type="Proteomes" id="UP000033710">
    <property type="component" value="Unassembled WGS sequence"/>
</dbReference>
<gene>
    <name evidence="9" type="ORF">SPSK_09054</name>
</gene>
<dbReference type="PANTHER" id="PTHR11735">
    <property type="entry name" value="TRNA N6-ADENOSINE THREONYLCARBAMOYLTRANSFERASE"/>
    <property type="match status" value="1"/>
</dbReference>
<evidence type="ECO:0000259" key="8">
    <source>
        <dbReference type="Pfam" id="PF00814"/>
    </source>
</evidence>
<dbReference type="PANTHER" id="PTHR11735:SF6">
    <property type="entry name" value="TRNA N6-ADENOSINE THREONYLCARBAMOYLTRANSFERASE, MITOCHONDRIAL"/>
    <property type="match status" value="1"/>
</dbReference>
<accession>A0A0F2M896</accession>
<dbReference type="GeneID" id="27670912"/>
<dbReference type="AlphaFoldDB" id="A0A0F2M896"/>
<dbReference type="InterPro" id="IPR043129">
    <property type="entry name" value="ATPase_NBD"/>
</dbReference>
<evidence type="ECO:0000256" key="6">
    <source>
        <dbReference type="ARBA" id="ARBA00048117"/>
    </source>
</evidence>
<dbReference type="Pfam" id="PF00814">
    <property type="entry name" value="TsaD"/>
    <property type="match status" value="2"/>
</dbReference>
<feature type="domain" description="Gcp-like" evidence="8">
    <location>
        <begin position="229"/>
        <end position="491"/>
    </location>
</feature>
<comment type="subcellular location">
    <subcellularLocation>
        <location evidence="7">Mitochondrion</location>
    </subcellularLocation>
</comment>
<evidence type="ECO:0000256" key="4">
    <source>
        <dbReference type="ARBA" id="ARBA00022723"/>
    </source>
</evidence>
<keyword evidence="2 7" id="KW-0808">Transferase</keyword>
<evidence type="ECO:0000313" key="10">
    <source>
        <dbReference type="Proteomes" id="UP000033710"/>
    </source>
</evidence>
<keyword evidence="5 7" id="KW-0012">Acyltransferase</keyword>
<reference evidence="9 10" key="1">
    <citation type="journal article" date="2014" name="BMC Genomics">
        <title>Comparative genomics of the major fungal agents of human and animal Sporotrichosis: Sporothrix schenckii and Sporothrix brasiliensis.</title>
        <authorList>
            <person name="Teixeira M.M."/>
            <person name="de Almeida L.G."/>
            <person name="Kubitschek-Barreira P."/>
            <person name="Alves F.L."/>
            <person name="Kioshima E.S."/>
            <person name="Abadio A.K."/>
            <person name="Fernandes L."/>
            <person name="Derengowski L.S."/>
            <person name="Ferreira K.S."/>
            <person name="Souza R.C."/>
            <person name="Ruiz J.C."/>
            <person name="de Andrade N.C."/>
            <person name="Paes H.C."/>
            <person name="Nicola A.M."/>
            <person name="Albuquerque P."/>
            <person name="Gerber A.L."/>
            <person name="Martins V.P."/>
            <person name="Peconick L.D."/>
            <person name="Neto A.V."/>
            <person name="Chaucanez C.B."/>
            <person name="Silva P.A."/>
            <person name="Cunha O.L."/>
            <person name="de Oliveira F.F."/>
            <person name="dos Santos T.C."/>
            <person name="Barros A.L."/>
            <person name="Soares M.A."/>
            <person name="de Oliveira L.M."/>
            <person name="Marini M.M."/>
            <person name="Villalobos-Duno H."/>
            <person name="Cunha M.M."/>
            <person name="de Hoog S."/>
            <person name="da Silveira J.F."/>
            <person name="Henrissat B."/>
            <person name="Nino-Vega G.A."/>
            <person name="Cisalpino P.S."/>
            <person name="Mora-Montes H.M."/>
            <person name="Almeida S.R."/>
            <person name="Stajich J.E."/>
            <person name="Lopes-Bezerra L.M."/>
            <person name="Vasconcelos A.T."/>
            <person name="Felipe M.S."/>
        </authorList>
    </citation>
    <scope>NUCLEOTIDE SEQUENCE [LARGE SCALE GENOMIC DNA]</scope>
    <source>
        <strain evidence="9 10">1099-18</strain>
    </source>
</reference>
<sequence length="546" mass="57924">MRTFTRISSRQPCRLYLTHHPSQISPANLVSLSGTARPVKESKALKTGRGFTTIAPASDAQAQRRWPNSLLTLAIETSCDDTCVAVLEKERTEAPFGATPRARLLFEERVTADNRAYGGIHPLAASESHMVALAPLVQKATACLPSGKPDFVSATRGPGMGSSLASGLSVAKGLAVAWQVPLVGVHHMQAHALTPRLVEALDAAKTAAAAASTSSAATPTTPTTPTTPPLVSFPYLSFLVSGGHTMLVHSRALNDHRILASAANIAVGDLLDKCARAILPRGFIAAAEASAGRSLPYGAILEAFAFEGQDTETYSGYRYPRQRCDEMAPFESGHGWRLEAPLSSGVLRHALRFDFSGLNGAVIKAAGGDPHMVPGGPGRVPKVPKSTGPPAGPKIPLPESERRLLARGTMQLAFEHLASRLLLALKTGAGGGGGEGRDAPPTCLVVSGGVASNQFLRYILRSALEVHRYGHLPVVAPPPSLCTDNAAMIAWAGMEMYEAGWQSDLTMLPIRKWSMDADAEDGGILGPDGWVQKRVQWRNKKRYPLS</sequence>
<dbReference type="EMBL" id="AXCR01000007">
    <property type="protein sequence ID" value="KJR84401.1"/>
    <property type="molecule type" value="Genomic_DNA"/>
</dbReference>
<dbReference type="EC" id="2.3.1.234" evidence="1"/>
<proteinExistence type="inferred from homology"/>
<dbReference type="HAMAP" id="MF_01445">
    <property type="entry name" value="TsaD"/>
    <property type="match status" value="1"/>
</dbReference>
<dbReference type="PROSITE" id="PS01016">
    <property type="entry name" value="GLYCOPROTEASE"/>
    <property type="match status" value="1"/>
</dbReference>
<dbReference type="Gene3D" id="3.30.420.40">
    <property type="match status" value="2"/>
</dbReference>
<dbReference type="GO" id="GO:0061711">
    <property type="term" value="F:tRNA N(6)-L-threonylcarbamoyladenine synthase activity"/>
    <property type="evidence" value="ECO:0007669"/>
    <property type="project" value="UniProtKB-EC"/>
</dbReference>
<protein>
    <recommendedName>
        <fullName evidence="1">N(6)-L-threonylcarbamoyladenine synthase</fullName>
        <ecNumber evidence="1">2.3.1.234</ecNumber>
    </recommendedName>
</protein>
<dbReference type="RefSeq" id="XP_016587077.1">
    <property type="nucleotide sequence ID" value="XM_016735635.1"/>
</dbReference>
<dbReference type="InterPro" id="IPR017860">
    <property type="entry name" value="Peptidase_M22_CS"/>
</dbReference>
<dbReference type="OrthoDB" id="10259622at2759"/>
<comment type="subunit">
    <text evidence="7">Homodimer.</text>
</comment>
<dbReference type="InterPro" id="IPR000905">
    <property type="entry name" value="Gcp-like_dom"/>
</dbReference>
<dbReference type="GO" id="GO:0005739">
    <property type="term" value="C:mitochondrion"/>
    <property type="evidence" value="ECO:0007669"/>
    <property type="project" value="UniProtKB-SubCell"/>
</dbReference>
<evidence type="ECO:0000313" key="9">
    <source>
        <dbReference type="EMBL" id="KJR84401.1"/>
    </source>
</evidence>
<evidence type="ECO:0000256" key="7">
    <source>
        <dbReference type="HAMAP-Rule" id="MF_03179"/>
    </source>
</evidence>
<reference evidence="9 10" key="2">
    <citation type="journal article" date="2015" name="Eukaryot. Cell">
        <title>Asexual propagation of a virulent clone complex in a human and feline outbreak of sporotrichosis.</title>
        <authorList>
            <person name="Teixeira Mde M."/>
            <person name="Rodrigues A.M."/>
            <person name="Tsui C.K."/>
            <person name="de Almeida L.G."/>
            <person name="Van Diepeningen A.D."/>
            <person name="van den Ende B.G."/>
            <person name="Fernandes G.F."/>
            <person name="Kano R."/>
            <person name="Hamelin R.C."/>
            <person name="Lopes-Bezerra L.M."/>
            <person name="Vasconcelos A.T."/>
            <person name="de Hoog S."/>
            <person name="de Camargo Z.P."/>
            <person name="Felipe M.S."/>
        </authorList>
    </citation>
    <scope>NUCLEOTIDE SEQUENCE [LARGE SCALE GENOMIC DNA]</scope>
    <source>
        <strain evidence="9 10">1099-18</strain>
    </source>
</reference>
<evidence type="ECO:0000256" key="1">
    <source>
        <dbReference type="ARBA" id="ARBA00012156"/>
    </source>
</evidence>
<dbReference type="GO" id="GO:0072670">
    <property type="term" value="P:mitochondrial tRNA threonylcarbamoyladenosine modification"/>
    <property type="evidence" value="ECO:0007669"/>
    <property type="project" value="TreeGrafter"/>
</dbReference>
<evidence type="ECO:0000256" key="2">
    <source>
        <dbReference type="ARBA" id="ARBA00022679"/>
    </source>
</evidence>
<dbReference type="SUPFAM" id="SSF53067">
    <property type="entry name" value="Actin-like ATPase domain"/>
    <property type="match status" value="2"/>
</dbReference>
<comment type="similarity">
    <text evidence="7">Belongs to the KAE1 / TsaD family.</text>
</comment>
<dbReference type="InterPro" id="IPR017861">
    <property type="entry name" value="KAE1/TsaD"/>
</dbReference>
<comment type="caution">
    <text evidence="9">The sequence shown here is derived from an EMBL/GenBank/DDBJ whole genome shotgun (WGS) entry which is preliminary data.</text>
</comment>
<dbReference type="PRINTS" id="PR00789">
    <property type="entry name" value="OSIALOPTASE"/>
</dbReference>
<evidence type="ECO:0000256" key="3">
    <source>
        <dbReference type="ARBA" id="ARBA00022694"/>
    </source>
</evidence>
<dbReference type="InterPro" id="IPR022450">
    <property type="entry name" value="TsaD"/>
</dbReference>
<keyword evidence="7" id="KW-0496">Mitochondrion</keyword>
<keyword evidence="4 7" id="KW-0479">Metal-binding</keyword>
<keyword evidence="3 7" id="KW-0819">tRNA processing</keyword>
<comment type="cofactor">
    <cofactor evidence="7">
        <name>a divalent metal cation</name>
        <dbReference type="ChEBI" id="CHEBI:60240"/>
    </cofactor>
    <text evidence="7">Binds 1 divalent metal cation per subunit.</text>
</comment>
<dbReference type="KEGG" id="ssck:SPSK_09054"/>